<dbReference type="Gene3D" id="1.20.120.80">
    <property type="entry name" value="Cytochrome c oxidase, subunit III, four-helix bundle"/>
    <property type="match status" value="1"/>
</dbReference>
<gene>
    <name evidence="11" type="ORF">MHI_LOCUS207735</name>
</gene>
<keyword evidence="12" id="KW-1185">Reference proteome</keyword>
<dbReference type="InterPro" id="IPR013833">
    <property type="entry name" value="Cyt_c_oxidase_su3_a-hlx"/>
</dbReference>
<dbReference type="OrthoDB" id="7692377at2759"/>
<feature type="transmembrane region" description="Helical" evidence="9">
    <location>
        <begin position="89"/>
        <end position="109"/>
    </location>
</feature>
<comment type="subcellular location">
    <subcellularLocation>
        <location evidence="1">Membrane</location>
        <topology evidence="1">Multi-pass membrane protein</topology>
    </subcellularLocation>
</comment>
<organism evidence="11 12">
    <name type="scientific">Heterotrigona itama</name>
    <dbReference type="NCBI Taxonomy" id="395501"/>
    <lineage>
        <taxon>Eukaryota</taxon>
        <taxon>Metazoa</taxon>
        <taxon>Ecdysozoa</taxon>
        <taxon>Arthropoda</taxon>
        <taxon>Hexapoda</taxon>
        <taxon>Insecta</taxon>
        <taxon>Pterygota</taxon>
        <taxon>Neoptera</taxon>
        <taxon>Endopterygota</taxon>
        <taxon>Hymenoptera</taxon>
        <taxon>Apocrita</taxon>
        <taxon>Aculeata</taxon>
        <taxon>Apoidea</taxon>
        <taxon>Anthophila</taxon>
        <taxon>Apidae</taxon>
        <taxon>Heterotrigona</taxon>
    </lineage>
</organism>
<comment type="caution">
    <text evidence="11">The sequence shown here is derived from an EMBL/GenBank/DDBJ whole genome shotgun (WGS) entry which is preliminary data.</text>
</comment>
<dbReference type="InterPro" id="IPR000298">
    <property type="entry name" value="Cyt_c_oxidase-like_su3"/>
</dbReference>
<dbReference type="GO" id="GO:0005739">
    <property type="term" value="C:mitochondrion"/>
    <property type="evidence" value="ECO:0007669"/>
    <property type="project" value="TreeGrafter"/>
</dbReference>
<dbReference type="InterPro" id="IPR024791">
    <property type="entry name" value="Cyt_c/ubiquinol_Oxase_su3"/>
</dbReference>
<dbReference type="PROSITE" id="PS50253">
    <property type="entry name" value="COX3"/>
    <property type="match status" value="1"/>
</dbReference>
<dbReference type="PANTHER" id="PTHR11403:SF7">
    <property type="entry name" value="CYTOCHROME C OXIDASE SUBUNIT 3"/>
    <property type="match status" value="1"/>
</dbReference>
<evidence type="ECO:0000256" key="3">
    <source>
        <dbReference type="ARBA" id="ARBA00015944"/>
    </source>
</evidence>
<evidence type="ECO:0000256" key="1">
    <source>
        <dbReference type="ARBA" id="ARBA00004141"/>
    </source>
</evidence>
<name>A0A6V7GYD1_9HYME</name>
<evidence type="ECO:0000256" key="5">
    <source>
        <dbReference type="ARBA" id="ARBA00022967"/>
    </source>
</evidence>
<comment type="similarity">
    <text evidence="2 8">Belongs to the cytochrome c oxidase subunit 3 family.</text>
</comment>
<dbReference type="SUPFAM" id="SSF81452">
    <property type="entry name" value="Cytochrome c oxidase subunit III-like"/>
    <property type="match status" value="1"/>
</dbReference>
<dbReference type="GO" id="GO:0006123">
    <property type="term" value="P:mitochondrial electron transport, cytochrome c to oxygen"/>
    <property type="evidence" value="ECO:0007669"/>
    <property type="project" value="TreeGrafter"/>
</dbReference>
<comment type="function">
    <text evidence="8">Component of the cytochrome c oxidase, the last enzyme in the mitochondrial electron transport chain which drives oxidative phosphorylation. The respiratory chain contains 3 multisubunit complexes succinate dehydrogenase (complex II, CII), ubiquinol-cytochrome c oxidoreductase (cytochrome b-c1 complex, complex III, CIII) and cytochrome c oxidase (complex IV, CIV), that cooperate to transfer electrons derived from NADH and succinate to molecular oxygen, creating an electrochemical gradient over the inner membrane that drives transmembrane transport and the ATP synthase. Cytochrome c oxidase is the component of the respiratory chain that catalyzes the reduction of oxygen to water. Electrons originating from reduced cytochrome c in the intermembrane space (IMS) are transferred via the dinuclear copper A center (CU(A)) of subunit 2 and heme A of subunit 1 to the active site in subunit 1, a binuclear center (BNC) formed by heme A3 and copper B (CU(B)). The BNC reduces molecular oxygen to 2 water molecules using 4 electrons from cytochrome c in the IMS and 4 protons from the mitochondrial matrix.</text>
</comment>
<evidence type="ECO:0000313" key="11">
    <source>
        <dbReference type="EMBL" id="CAD1470908.1"/>
    </source>
</evidence>
<protein>
    <recommendedName>
        <fullName evidence="3 8">Cytochrome c oxidase subunit 3</fullName>
    </recommendedName>
</protein>
<keyword evidence="6 9" id="KW-1133">Transmembrane helix</keyword>
<evidence type="ECO:0000256" key="6">
    <source>
        <dbReference type="ARBA" id="ARBA00022989"/>
    </source>
</evidence>
<keyword evidence="5" id="KW-1278">Translocase</keyword>
<dbReference type="GO" id="GO:0004129">
    <property type="term" value="F:cytochrome-c oxidase activity"/>
    <property type="evidence" value="ECO:0007669"/>
    <property type="project" value="InterPro"/>
</dbReference>
<dbReference type="GO" id="GO:0016020">
    <property type="term" value="C:membrane"/>
    <property type="evidence" value="ECO:0007669"/>
    <property type="project" value="UniProtKB-SubCell"/>
</dbReference>
<accession>A0A6V7GYD1</accession>
<evidence type="ECO:0000313" key="12">
    <source>
        <dbReference type="Proteomes" id="UP000752696"/>
    </source>
</evidence>
<dbReference type="AlphaFoldDB" id="A0A6V7GYD1"/>
<evidence type="ECO:0000256" key="8">
    <source>
        <dbReference type="RuleBase" id="RU003375"/>
    </source>
</evidence>
<reference evidence="11" key="1">
    <citation type="submission" date="2020-07" db="EMBL/GenBank/DDBJ databases">
        <authorList>
            <person name="Nazaruddin N."/>
        </authorList>
    </citation>
    <scope>NUCLEOTIDE SEQUENCE</scope>
</reference>
<dbReference type="EMBL" id="CAJDYZ010004089">
    <property type="protein sequence ID" value="CAD1470908.1"/>
    <property type="molecule type" value="Genomic_DNA"/>
</dbReference>
<feature type="domain" description="Heme-copper oxidase subunit III family profile" evidence="10">
    <location>
        <begin position="63"/>
        <end position="160"/>
    </location>
</feature>
<evidence type="ECO:0000256" key="4">
    <source>
        <dbReference type="ARBA" id="ARBA00022692"/>
    </source>
</evidence>
<evidence type="ECO:0000256" key="7">
    <source>
        <dbReference type="ARBA" id="ARBA00023136"/>
    </source>
</evidence>
<proteinExistence type="inferred from homology"/>
<dbReference type="InterPro" id="IPR035973">
    <property type="entry name" value="Cyt_c_oxidase_su3-like_sf"/>
</dbReference>
<evidence type="ECO:0000259" key="10">
    <source>
        <dbReference type="PROSITE" id="PS50253"/>
    </source>
</evidence>
<evidence type="ECO:0000256" key="2">
    <source>
        <dbReference type="ARBA" id="ARBA00010581"/>
    </source>
</evidence>
<keyword evidence="4 8" id="KW-0812">Transmembrane</keyword>
<dbReference type="Pfam" id="PF00510">
    <property type="entry name" value="COX3"/>
    <property type="match status" value="1"/>
</dbReference>
<feature type="transmembrane region" description="Helical" evidence="9">
    <location>
        <begin position="121"/>
        <end position="138"/>
    </location>
</feature>
<keyword evidence="7 9" id="KW-0472">Membrane</keyword>
<dbReference type="PANTHER" id="PTHR11403">
    <property type="entry name" value="CYTOCHROME C OXIDASE SUBUNIT III"/>
    <property type="match status" value="1"/>
</dbReference>
<sequence>MPKEAQLLSGGMSFYYNIEERTDALTWLNFMALWLLHCMRIEHFSGWQKNDYTNLSLKLKFGSISPAIEINTTWPPKIIKVFNYTEIPLLNTFTSITSGFFFITLRHLHFINNNFYKRIKMLLFTIIIGLYFPLIQLIENIKIHIFCFNDRIYRSIYLFIFLSTRISWNSCPNWNININYFIYYNWSCKGKSE</sequence>
<evidence type="ECO:0000256" key="9">
    <source>
        <dbReference type="SAM" id="Phobius"/>
    </source>
</evidence>
<keyword evidence="8" id="KW-0496">Mitochondrion</keyword>
<dbReference type="Proteomes" id="UP000752696">
    <property type="component" value="Unassembled WGS sequence"/>
</dbReference>